<reference evidence="7" key="1">
    <citation type="submission" date="2020-10" db="EMBL/GenBank/DDBJ databases">
        <authorList>
            <person name="Gilroy R."/>
        </authorList>
    </citation>
    <scope>NUCLEOTIDE SEQUENCE</scope>
    <source>
        <strain evidence="7">13766</strain>
    </source>
</reference>
<comment type="caution">
    <text evidence="7">The sequence shown here is derived from an EMBL/GenBank/DDBJ whole genome shotgun (WGS) entry which is preliminary data.</text>
</comment>
<feature type="transmembrane region" description="Helical" evidence="6">
    <location>
        <begin position="299"/>
        <end position="323"/>
    </location>
</feature>
<sequence length="379" mass="40747">MKKKFSGFLASPGAMSAYASIMAILVGLLFGFLILLVSNPAQAVRGLGTILMGGLGDSWRGVGQVLYYATPIIMTGLSVGFAFKTGLFNIGAPGQLMVGGFVAVYVGVNWTFLPGATHWITGILMAMIAGGLWGLLPGLFKALFNVHEVISSIMMNYIGMYGVNLLIERTVYDQLKNQTVNVASTAVIPKGGLDQIFVNYSGDYADASTVNIGFFIAILAAIAIFILLYKTRFGFELRACGLNRHASRYAGINEKRTIALSMVIAGMLAGCAGALMYLAPASGLHMRVEEILSPEGFNGIPVALLGLSNPIGVVFAGLFIAHIEQGGFYLQRLEYMPEVIDIIIAAIIYFSAFSLLFKRLLGKWLLARQSRREEGGEPK</sequence>
<dbReference type="GO" id="GO:0022857">
    <property type="term" value="F:transmembrane transporter activity"/>
    <property type="evidence" value="ECO:0007669"/>
    <property type="project" value="InterPro"/>
</dbReference>
<feature type="transmembrane region" description="Helical" evidence="6">
    <location>
        <begin position="67"/>
        <end position="83"/>
    </location>
</feature>
<dbReference type="InterPro" id="IPR001851">
    <property type="entry name" value="ABC_transp_permease"/>
</dbReference>
<protein>
    <submittedName>
        <fullName evidence="7">ABC transporter permease</fullName>
    </submittedName>
</protein>
<evidence type="ECO:0000313" key="8">
    <source>
        <dbReference type="Proteomes" id="UP000824140"/>
    </source>
</evidence>
<keyword evidence="3 6" id="KW-0812">Transmembrane</keyword>
<keyword evidence="2" id="KW-1003">Cell membrane</keyword>
<feature type="transmembrane region" description="Helical" evidence="6">
    <location>
        <begin position="149"/>
        <end position="167"/>
    </location>
</feature>
<feature type="transmembrane region" description="Helical" evidence="6">
    <location>
        <begin position="119"/>
        <end position="140"/>
    </location>
</feature>
<evidence type="ECO:0000256" key="6">
    <source>
        <dbReference type="SAM" id="Phobius"/>
    </source>
</evidence>
<evidence type="ECO:0000256" key="2">
    <source>
        <dbReference type="ARBA" id="ARBA00022475"/>
    </source>
</evidence>
<name>A0A9D1K6U4_9FIRM</name>
<evidence type="ECO:0000313" key="7">
    <source>
        <dbReference type="EMBL" id="HIS92233.1"/>
    </source>
</evidence>
<dbReference type="AlphaFoldDB" id="A0A9D1K6U4"/>
<feature type="transmembrane region" description="Helical" evidence="6">
    <location>
        <begin position="335"/>
        <end position="357"/>
    </location>
</feature>
<evidence type="ECO:0000256" key="3">
    <source>
        <dbReference type="ARBA" id="ARBA00022692"/>
    </source>
</evidence>
<gene>
    <name evidence="7" type="ORF">IAA84_04365</name>
</gene>
<evidence type="ECO:0000256" key="1">
    <source>
        <dbReference type="ARBA" id="ARBA00004651"/>
    </source>
</evidence>
<proteinExistence type="predicted"/>
<dbReference type="PANTHER" id="PTHR47089:SF1">
    <property type="entry name" value="GUANOSINE ABC TRANSPORTER PERMEASE PROTEIN NUPP"/>
    <property type="match status" value="1"/>
</dbReference>
<accession>A0A9D1K6U4</accession>
<evidence type="ECO:0000256" key="4">
    <source>
        <dbReference type="ARBA" id="ARBA00022989"/>
    </source>
</evidence>
<dbReference type="PANTHER" id="PTHR47089">
    <property type="entry name" value="ABC TRANSPORTER, PERMEASE PROTEIN"/>
    <property type="match status" value="1"/>
</dbReference>
<reference evidence="7" key="2">
    <citation type="journal article" date="2021" name="PeerJ">
        <title>Extensive microbial diversity within the chicken gut microbiome revealed by metagenomics and culture.</title>
        <authorList>
            <person name="Gilroy R."/>
            <person name="Ravi A."/>
            <person name="Getino M."/>
            <person name="Pursley I."/>
            <person name="Horton D.L."/>
            <person name="Alikhan N.F."/>
            <person name="Baker D."/>
            <person name="Gharbi K."/>
            <person name="Hall N."/>
            <person name="Watson M."/>
            <person name="Adriaenssens E.M."/>
            <person name="Foster-Nyarko E."/>
            <person name="Jarju S."/>
            <person name="Secka A."/>
            <person name="Antonio M."/>
            <person name="Oren A."/>
            <person name="Chaudhuri R.R."/>
            <person name="La Ragione R."/>
            <person name="Hildebrand F."/>
            <person name="Pallen M.J."/>
        </authorList>
    </citation>
    <scope>NUCLEOTIDE SEQUENCE</scope>
    <source>
        <strain evidence="7">13766</strain>
    </source>
</reference>
<feature type="transmembrane region" description="Helical" evidence="6">
    <location>
        <begin position="258"/>
        <end position="279"/>
    </location>
</feature>
<keyword evidence="5 6" id="KW-0472">Membrane</keyword>
<evidence type="ECO:0000256" key="5">
    <source>
        <dbReference type="ARBA" id="ARBA00023136"/>
    </source>
</evidence>
<organism evidence="7 8">
    <name type="scientific">Candidatus Alectryocaccomicrobium excrementavium</name>
    <dbReference type="NCBI Taxonomy" id="2840668"/>
    <lineage>
        <taxon>Bacteria</taxon>
        <taxon>Bacillati</taxon>
        <taxon>Bacillota</taxon>
        <taxon>Clostridia</taxon>
        <taxon>Candidatus Alectryocaccomicrobium</taxon>
    </lineage>
</organism>
<keyword evidence="4 6" id="KW-1133">Transmembrane helix</keyword>
<dbReference type="Pfam" id="PF02653">
    <property type="entry name" value="BPD_transp_2"/>
    <property type="match status" value="1"/>
</dbReference>
<comment type="subcellular location">
    <subcellularLocation>
        <location evidence="1">Cell membrane</location>
        <topology evidence="1">Multi-pass membrane protein</topology>
    </subcellularLocation>
</comment>
<dbReference type="CDD" id="cd06580">
    <property type="entry name" value="TM_PBP1_transp_TpRbsC_like"/>
    <property type="match status" value="1"/>
</dbReference>
<feature type="transmembrane region" description="Helical" evidence="6">
    <location>
        <begin position="210"/>
        <end position="229"/>
    </location>
</feature>
<dbReference type="EMBL" id="DVJN01000090">
    <property type="protein sequence ID" value="HIS92233.1"/>
    <property type="molecule type" value="Genomic_DNA"/>
</dbReference>
<dbReference type="Proteomes" id="UP000824140">
    <property type="component" value="Unassembled WGS sequence"/>
</dbReference>
<dbReference type="GO" id="GO:0005886">
    <property type="term" value="C:plasma membrane"/>
    <property type="evidence" value="ECO:0007669"/>
    <property type="project" value="UniProtKB-SubCell"/>
</dbReference>
<feature type="transmembrane region" description="Helical" evidence="6">
    <location>
        <begin position="95"/>
        <end position="113"/>
    </location>
</feature>